<evidence type="ECO:0000313" key="2">
    <source>
        <dbReference type="Proteomes" id="UP000737171"/>
    </source>
</evidence>
<dbReference type="Proteomes" id="UP000737171">
    <property type="component" value="Unassembled WGS sequence"/>
</dbReference>
<keyword evidence="2" id="KW-1185">Reference proteome</keyword>
<dbReference type="InterPro" id="IPR015001">
    <property type="entry name" value="DUF1850"/>
</dbReference>
<accession>A0ABX2ELN9</accession>
<sequence>MDVCVALVAGALLLRAPSPVSLHWQHSVEQLPLVEVYHAMSSGLQLREVRGRGLGAGIALPEDMRWSSDGWWSFAPADAAPLSALQLANSRHAAGYRLCWAGGCAALAELPGAFDRPLVLRPC</sequence>
<reference evidence="1 2" key="1">
    <citation type="submission" date="2020-05" db="EMBL/GenBank/DDBJ databases">
        <title>Aquincola sp. isolate from soil.</title>
        <authorList>
            <person name="Han J."/>
            <person name="Kim D.-U."/>
        </authorList>
    </citation>
    <scope>NUCLEOTIDE SEQUENCE [LARGE SCALE GENOMIC DNA]</scope>
    <source>
        <strain evidence="1 2">S2</strain>
    </source>
</reference>
<protein>
    <submittedName>
        <fullName evidence="1">DUF1850 domain-containing protein</fullName>
    </submittedName>
</protein>
<evidence type="ECO:0000313" key="1">
    <source>
        <dbReference type="EMBL" id="NRF69585.1"/>
    </source>
</evidence>
<dbReference type="EMBL" id="JABRWJ010000006">
    <property type="protein sequence ID" value="NRF69585.1"/>
    <property type="molecule type" value="Genomic_DNA"/>
</dbReference>
<comment type="caution">
    <text evidence="1">The sequence shown here is derived from an EMBL/GenBank/DDBJ whole genome shotgun (WGS) entry which is preliminary data.</text>
</comment>
<dbReference type="Pfam" id="PF08905">
    <property type="entry name" value="DUF1850"/>
    <property type="match status" value="1"/>
</dbReference>
<gene>
    <name evidence="1" type="ORF">HLB44_21510</name>
</gene>
<dbReference type="RefSeq" id="WP_173126729.1">
    <property type="nucleotide sequence ID" value="NZ_JABRWJ010000006.1"/>
</dbReference>
<proteinExistence type="predicted"/>
<name>A0ABX2ELN9_9BURK</name>
<organism evidence="1 2">
    <name type="scientific">Pseudaquabacterium terrae</name>
    <dbReference type="NCBI Taxonomy" id="2732868"/>
    <lineage>
        <taxon>Bacteria</taxon>
        <taxon>Pseudomonadati</taxon>
        <taxon>Pseudomonadota</taxon>
        <taxon>Betaproteobacteria</taxon>
        <taxon>Burkholderiales</taxon>
        <taxon>Sphaerotilaceae</taxon>
        <taxon>Pseudaquabacterium</taxon>
    </lineage>
</organism>